<dbReference type="InterPro" id="IPR036457">
    <property type="entry name" value="PPM-type-like_dom_sf"/>
</dbReference>
<dbReference type="GO" id="GO:0005634">
    <property type="term" value="C:nucleus"/>
    <property type="evidence" value="ECO:0007669"/>
    <property type="project" value="UniProtKB-ARBA"/>
</dbReference>
<evidence type="ECO:0000256" key="3">
    <source>
        <dbReference type="ARBA" id="ARBA00006702"/>
    </source>
</evidence>
<comment type="catalytic activity">
    <reaction evidence="10">
        <text>O-phospho-L-seryl-[protein] + H2O = L-seryl-[protein] + phosphate</text>
        <dbReference type="Rhea" id="RHEA:20629"/>
        <dbReference type="Rhea" id="RHEA-COMP:9863"/>
        <dbReference type="Rhea" id="RHEA-COMP:11604"/>
        <dbReference type="ChEBI" id="CHEBI:15377"/>
        <dbReference type="ChEBI" id="CHEBI:29999"/>
        <dbReference type="ChEBI" id="CHEBI:43474"/>
        <dbReference type="ChEBI" id="CHEBI:83421"/>
        <dbReference type="EC" id="3.1.3.16"/>
    </reaction>
</comment>
<dbReference type="Gene3D" id="3.60.40.10">
    <property type="entry name" value="PPM-type phosphatase domain"/>
    <property type="match status" value="1"/>
</dbReference>
<dbReference type="GO" id="GO:0046872">
    <property type="term" value="F:metal ion binding"/>
    <property type="evidence" value="ECO:0007669"/>
    <property type="project" value="UniProtKB-KW"/>
</dbReference>
<evidence type="ECO:0000313" key="16">
    <source>
        <dbReference type="Proteomes" id="UP000298416"/>
    </source>
</evidence>
<evidence type="ECO:0000256" key="10">
    <source>
        <dbReference type="ARBA" id="ARBA00047761"/>
    </source>
</evidence>
<dbReference type="InterPro" id="IPR000222">
    <property type="entry name" value="PP2C_BS"/>
</dbReference>
<evidence type="ECO:0000256" key="12">
    <source>
        <dbReference type="RuleBase" id="RU003465"/>
    </source>
</evidence>
<evidence type="ECO:0000256" key="5">
    <source>
        <dbReference type="ARBA" id="ARBA00022723"/>
    </source>
</evidence>
<reference evidence="15" key="1">
    <citation type="submission" date="2018-01" db="EMBL/GenBank/DDBJ databases">
        <authorList>
            <person name="Mao J.F."/>
        </authorList>
    </citation>
    <scope>NUCLEOTIDE SEQUENCE</scope>
    <source>
        <strain evidence="15">Huo1</strain>
        <tissue evidence="15">Leaf</tissue>
    </source>
</reference>
<dbReference type="GO" id="GO:0004722">
    <property type="term" value="F:protein serine/threonine phosphatase activity"/>
    <property type="evidence" value="ECO:0007669"/>
    <property type="project" value="UniProtKB-EC"/>
</dbReference>
<evidence type="ECO:0000259" key="14">
    <source>
        <dbReference type="PROSITE" id="PS51746"/>
    </source>
</evidence>
<reference evidence="15" key="2">
    <citation type="submission" date="2020-08" db="EMBL/GenBank/DDBJ databases">
        <title>Plant Genome Project.</title>
        <authorList>
            <person name="Zhang R.-G."/>
        </authorList>
    </citation>
    <scope>NUCLEOTIDE SEQUENCE</scope>
    <source>
        <strain evidence="15">Huo1</strain>
        <tissue evidence="15">Leaf</tissue>
    </source>
</reference>
<sequence>MCVQDAEKVSEGMEDMSLLNHDDGDGDGDDDVSEGSVKSMQPSHSTTADPVAASTIPLPVALGSSYSPFPSQLETISEESAISDKTQMLNNFLPTLRSGEWSDIGGRPHMEDTHVCIPDLAMNFGNAARGEETMSFYGVFDGHGGKGAAQFARDHLPRIIVEDADFPLELEKVVTRSYIEADAAFARSCSVESTLSSGTTALTAMIHGRSLLVANAGDCRAVLSRSGAAVEMSEDHRPCSASERMRIESLGGYVDDGYLNGQLGVTRALGNWHIKGLKEVERGGPLSAEPELRLTTLTKEDEFLIIGSDGIWDVFMSQNAVDFARRRLQEHNNVKQCCRDIVNEAKKRGATDNLTVVMVCFHSEPPPPIVVQRSRVRRCISTEGLQSLKFLLQG</sequence>
<comment type="caution">
    <text evidence="15">The sequence shown here is derived from an EMBL/GenBank/DDBJ whole genome shotgun (WGS) entry which is preliminary data.</text>
</comment>
<dbReference type="EC" id="3.1.3.16" evidence="4"/>
<dbReference type="GO" id="GO:0005737">
    <property type="term" value="C:cytoplasm"/>
    <property type="evidence" value="ECO:0007669"/>
    <property type="project" value="UniProtKB-ARBA"/>
</dbReference>
<comment type="cofactor">
    <cofactor evidence="1">
        <name>Mn(2+)</name>
        <dbReference type="ChEBI" id="CHEBI:29035"/>
    </cofactor>
</comment>
<feature type="compositionally biased region" description="Acidic residues" evidence="13">
    <location>
        <begin position="24"/>
        <end position="33"/>
    </location>
</feature>
<dbReference type="InterPro" id="IPR015655">
    <property type="entry name" value="PP2C"/>
</dbReference>
<protein>
    <recommendedName>
        <fullName evidence="4">protein-serine/threonine phosphatase</fullName>
        <ecNumber evidence="4">3.1.3.16</ecNumber>
    </recommendedName>
</protein>
<evidence type="ECO:0000313" key="15">
    <source>
        <dbReference type="EMBL" id="KAG6428443.1"/>
    </source>
</evidence>
<feature type="compositionally biased region" description="Basic and acidic residues" evidence="13">
    <location>
        <begin position="1"/>
        <end position="11"/>
    </location>
</feature>
<evidence type="ECO:0000256" key="7">
    <source>
        <dbReference type="ARBA" id="ARBA00022842"/>
    </source>
</evidence>
<evidence type="ECO:0000256" key="11">
    <source>
        <dbReference type="ARBA" id="ARBA00048336"/>
    </source>
</evidence>
<keyword evidence="6 12" id="KW-0378">Hydrolase</keyword>
<dbReference type="SMART" id="SM00332">
    <property type="entry name" value="PP2Cc"/>
    <property type="match status" value="1"/>
</dbReference>
<keyword evidence="8 12" id="KW-0904">Protein phosphatase</keyword>
<gene>
    <name evidence="15" type="ORF">SASPL_112694</name>
</gene>
<evidence type="ECO:0000256" key="4">
    <source>
        <dbReference type="ARBA" id="ARBA00013081"/>
    </source>
</evidence>
<keyword evidence="5" id="KW-0479">Metal-binding</keyword>
<evidence type="ECO:0000256" key="9">
    <source>
        <dbReference type="ARBA" id="ARBA00023211"/>
    </source>
</evidence>
<evidence type="ECO:0000256" key="8">
    <source>
        <dbReference type="ARBA" id="ARBA00022912"/>
    </source>
</evidence>
<evidence type="ECO:0000256" key="2">
    <source>
        <dbReference type="ARBA" id="ARBA00001946"/>
    </source>
</evidence>
<dbReference type="PANTHER" id="PTHR13832">
    <property type="entry name" value="PROTEIN PHOSPHATASE 2C"/>
    <property type="match status" value="1"/>
</dbReference>
<keyword evidence="9" id="KW-0464">Manganese</keyword>
<dbReference type="PANTHER" id="PTHR13832:SF684">
    <property type="entry name" value="PROTEIN PHOSPHATASE 2C 27-RELATED"/>
    <property type="match status" value="1"/>
</dbReference>
<comment type="catalytic activity">
    <reaction evidence="11">
        <text>O-phospho-L-threonyl-[protein] + H2O = L-threonyl-[protein] + phosphate</text>
        <dbReference type="Rhea" id="RHEA:47004"/>
        <dbReference type="Rhea" id="RHEA-COMP:11060"/>
        <dbReference type="Rhea" id="RHEA-COMP:11605"/>
        <dbReference type="ChEBI" id="CHEBI:15377"/>
        <dbReference type="ChEBI" id="CHEBI:30013"/>
        <dbReference type="ChEBI" id="CHEBI:43474"/>
        <dbReference type="ChEBI" id="CHEBI:61977"/>
        <dbReference type="EC" id="3.1.3.16"/>
    </reaction>
</comment>
<comment type="cofactor">
    <cofactor evidence="2">
        <name>Mg(2+)</name>
        <dbReference type="ChEBI" id="CHEBI:18420"/>
    </cofactor>
</comment>
<dbReference type="AlphaFoldDB" id="A0A8X9A4U4"/>
<dbReference type="EMBL" id="PNBA02000004">
    <property type="protein sequence ID" value="KAG6428443.1"/>
    <property type="molecule type" value="Genomic_DNA"/>
</dbReference>
<organism evidence="15">
    <name type="scientific">Salvia splendens</name>
    <name type="common">Scarlet sage</name>
    <dbReference type="NCBI Taxonomy" id="180675"/>
    <lineage>
        <taxon>Eukaryota</taxon>
        <taxon>Viridiplantae</taxon>
        <taxon>Streptophyta</taxon>
        <taxon>Embryophyta</taxon>
        <taxon>Tracheophyta</taxon>
        <taxon>Spermatophyta</taxon>
        <taxon>Magnoliopsida</taxon>
        <taxon>eudicotyledons</taxon>
        <taxon>Gunneridae</taxon>
        <taxon>Pentapetalae</taxon>
        <taxon>asterids</taxon>
        <taxon>lamiids</taxon>
        <taxon>Lamiales</taxon>
        <taxon>Lamiaceae</taxon>
        <taxon>Nepetoideae</taxon>
        <taxon>Mentheae</taxon>
        <taxon>Salviinae</taxon>
        <taxon>Salvia</taxon>
        <taxon>Salvia subgen. Calosphace</taxon>
        <taxon>core Calosphace</taxon>
    </lineage>
</organism>
<proteinExistence type="inferred from homology"/>
<keyword evidence="7" id="KW-0460">Magnesium</keyword>
<keyword evidence="16" id="KW-1185">Reference proteome</keyword>
<dbReference type="PROSITE" id="PS01032">
    <property type="entry name" value="PPM_1"/>
    <property type="match status" value="1"/>
</dbReference>
<accession>A0A8X9A4U4</accession>
<dbReference type="Pfam" id="PF00481">
    <property type="entry name" value="PP2C"/>
    <property type="match status" value="1"/>
</dbReference>
<dbReference type="FunFam" id="3.60.40.10:FF:000004">
    <property type="entry name" value="Probable protein phosphatase 2C 22"/>
    <property type="match status" value="1"/>
</dbReference>
<name>A0A8X9A4U4_SALSN</name>
<comment type="similarity">
    <text evidence="3 12">Belongs to the PP2C family.</text>
</comment>
<evidence type="ECO:0000256" key="1">
    <source>
        <dbReference type="ARBA" id="ARBA00001936"/>
    </source>
</evidence>
<evidence type="ECO:0000256" key="13">
    <source>
        <dbReference type="SAM" id="MobiDB-lite"/>
    </source>
</evidence>
<feature type="domain" description="PPM-type phosphatase" evidence="14">
    <location>
        <begin position="97"/>
        <end position="361"/>
    </location>
</feature>
<feature type="compositionally biased region" description="Polar residues" evidence="13">
    <location>
        <begin position="36"/>
        <end position="48"/>
    </location>
</feature>
<dbReference type="Proteomes" id="UP000298416">
    <property type="component" value="Unassembled WGS sequence"/>
</dbReference>
<dbReference type="InterPro" id="IPR001932">
    <property type="entry name" value="PPM-type_phosphatase-like_dom"/>
</dbReference>
<dbReference type="CDD" id="cd00143">
    <property type="entry name" value="PP2Cc"/>
    <property type="match status" value="1"/>
</dbReference>
<feature type="region of interest" description="Disordered" evidence="13">
    <location>
        <begin position="1"/>
        <end position="51"/>
    </location>
</feature>
<dbReference type="SUPFAM" id="SSF81606">
    <property type="entry name" value="PP2C-like"/>
    <property type="match status" value="1"/>
</dbReference>
<dbReference type="PROSITE" id="PS51746">
    <property type="entry name" value="PPM_2"/>
    <property type="match status" value="1"/>
</dbReference>
<evidence type="ECO:0000256" key="6">
    <source>
        <dbReference type="ARBA" id="ARBA00022801"/>
    </source>
</evidence>